<dbReference type="PROSITE" id="PS50110">
    <property type="entry name" value="RESPONSE_REGULATORY"/>
    <property type="match status" value="1"/>
</dbReference>
<evidence type="ECO:0000259" key="8">
    <source>
        <dbReference type="PROSITE" id="PS50110"/>
    </source>
</evidence>
<keyword evidence="2" id="KW-0902">Two-component regulatory system</keyword>
<dbReference type="InterPro" id="IPR011006">
    <property type="entry name" value="CheY-like_superfamily"/>
</dbReference>
<proteinExistence type="predicted"/>
<feature type="domain" description="OmpR/PhoB-type" evidence="9">
    <location>
        <begin position="127"/>
        <end position="225"/>
    </location>
</feature>
<keyword evidence="11" id="KW-1185">Reference proteome</keyword>
<name>A0A942TR65_9BACI</name>
<evidence type="ECO:0000259" key="9">
    <source>
        <dbReference type="PROSITE" id="PS51755"/>
    </source>
</evidence>
<evidence type="ECO:0000256" key="1">
    <source>
        <dbReference type="ARBA" id="ARBA00022553"/>
    </source>
</evidence>
<dbReference type="GO" id="GO:0032993">
    <property type="term" value="C:protein-DNA complex"/>
    <property type="evidence" value="ECO:0007669"/>
    <property type="project" value="TreeGrafter"/>
</dbReference>
<dbReference type="Gene3D" id="6.10.250.690">
    <property type="match status" value="1"/>
</dbReference>
<dbReference type="SUPFAM" id="SSF52172">
    <property type="entry name" value="CheY-like"/>
    <property type="match status" value="1"/>
</dbReference>
<dbReference type="Proteomes" id="UP000682713">
    <property type="component" value="Unassembled WGS sequence"/>
</dbReference>
<dbReference type="Pfam" id="PF00486">
    <property type="entry name" value="Trans_reg_C"/>
    <property type="match status" value="1"/>
</dbReference>
<dbReference type="InterPro" id="IPR001867">
    <property type="entry name" value="OmpR/PhoB-type_DNA-bd"/>
</dbReference>
<evidence type="ECO:0000256" key="3">
    <source>
        <dbReference type="ARBA" id="ARBA00023015"/>
    </source>
</evidence>
<dbReference type="InterPro" id="IPR036388">
    <property type="entry name" value="WH-like_DNA-bd_sf"/>
</dbReference>
<dbReference type="RefSeq" id="WP_213111894.1">
    <property type="nucleotide sequence ID" value="NZ_JAGYPJ010000001.1"/>
</dbReference>
<dbReference type="EMBL" id="JAGYPJ010000001">
    <property type="protein sequence ID" value="MBS4201417.1"/>
    <property type="molecule type" value="Genomic_DNA"/>
</dbReference>
<evidence type="ECO:0000313" key="10">
    <source>
        <dbReference type="EMBL" id="MBS4201417.1"/>
    </source>
</evidence>
<comment type="caution">
    <text evidence="10">The sequence shown here is derived from an EMBL/GenBank/DDBJ whole genome shotgun (WGS) entry which is preliminary data.</text>
</comment>
<dbReference type="FunFam" id="1.10.10.10:FF:000005">
    <property type="entry name" value="Two-component system response regulator"/>
    <property type="match status" value="1"/>
</dbReference>
<dbReference type="InterPro" id="IPR039420">
    <property type="entry name" value="WalR-like"/>
</dbReference>
<dbReference type="FunFam" id="3.40.50.2300:FF:000001">
    <property type="entry name" value="DNA-binding response regulator PhoB"/>
    <property type="match status" value="1"/>
</dbReference>
<keyword evidence="4 7" id="KW-0238">DNA-binding</keyword>
<organism evidence="10 11">
    <name type="scientific">Lederbergia citrisecunda</name>
    <dbReference type="NCBI Taxonomy" id="2833583"/>
    <lineage>
        <taxon>Bacteria</taxon>
        <taxon>Bacillati</taxon>
        <taxon>Bacillota</taxon>
        <taxon>Bacilli</taxon>
        <taxon>Bacillales</taxon>
        <taxon>Bacillaceae</taxon>
        <taxon>Lederbergia</taxon>
    </lineage>
</organism>
<protein>
    <submittedName>
        <fullName evidence="10">Response regulator transcription factor</fullName>
    </submittedName>
</protein>
<dbReference type="GO" id="GO:0000156">
    <property type="term" value="F:phosphorelay response regulator activity"/>
    <property type="evidence" value="ECO:0007669"/>
    <property type="project" value="TreeGrafter"/>
</dbReference>
<accession>A0A942TR65</accession>
<dbReference type="GO" id="GO:0005829">
    <property type="term" value="C:cytosol"/>
    <property type="evidence" value="ECO:0007669"/>
    <property type="project" value="TreeGrafter"/>
</dbReference>
<feature type="DNA-binding region" description="OmpR/PhoB-type" evidence="7">
    <location>
        <begin position="127"/>
        <end position="225"/>
    </location>
</feature>
<dbReference type="Pfam" id="PF00072">
    <property type="entry name" value="Response_reg"/>
    <property type="match status" value="1"/>
</dbReference>
<dbReference type="AlphaFoldDB" id="A0A942TR65"/>
<sequence>MKKILIVEDEESLAEFIELELEHEGYEVLTAYDGRTGLEIALEKDIDVILLDLMLPGLNGLEVCRRLKSNKETPIIMLTARDSVMDRVMGLDSGADDYLPKPFAIEELLARIRVVLRREEKKSMDPSMNLTFKDLELDLYSRTLTKDGNNIELTKKEYELLLMFMKNINRVLTRELLLDEIWGYDSIVETNVVDVYVRHLRNKIDKHEKESYIQTLRGTGYVMRE</sequence>
<dbReference type="CDD" id="cd17574">
    <property type="entry name" value="REC_OmpR"/>
    <property type="match status" value="1"/>
</dbReference>
<evidence type="ECO:0000313" key="11">
    <source>
        <dbReference type="Proteomes" id="UP000682713"/>
    </source>
</evidence>
<gene>
    <name evidence="10" type="ORF">KHA93_17425</name>
</gene>
<keyword evidence="1 6" id="KW-0597">Phosphoprotein</keyword>
<dbReference type="Gene3D" id="3.40.50.2300">
    <property type="match status" value="1"/>
</dbReference>
<evidence type="ECO:0000256" key="5">
    <source>
        <dbReference type="ARBA" id="ARBA00023163"/>
    </source>
</evidence>
<evidence type="ECO:0000256" key="2">
    <source>
        <dbReference type="ARBA" id="ARBA00023012"/>
    </source>
</evidence>
<evidence type="ECO:0000256" key="7">
    <source>
        <dbReference type="PROSITE-ProRule" id="PRU01091"/>
    </source>
</evidence>
<keyword evidence="5" id="KW-0804">Transcription</keyword>
<dbReference type="InterPro" id="IPR001789">
    <property type="entry name" value="Sig_transdc_resp-reg_receiver"/>
</dbReference>
<dbReference type="PANTHER" id="PTHR48111">
    <property type="entry name" value="REGULATOR OF RPOS"/>
    <property type="match status" value="1"/>
</dbReference>
<dbReference type="GO" id="GO:0006355">
    <property type="term" value="P:regulation of DNA-templated transcription"/>
    <property type="evidence" value="ECO:0007669"/>
    <property type="project" value="InterPro"/>
</dbReference>
<reference evidence="10 11" key="1">
    <citation type="submission" date="2021-05" db="EMBL/GenBank/DDBJ databases">
        <title>Novel Bacillus species.</title>
        <authorList>
            <person name="Liu G."/>
        </authorList>
    </citation>
    <scope>NUCLEOTIDE SEQUENCE [LARGE SCALE GENOMIC DNA]</scope>
    <source>
        <strain evidence="10 11">FJAT-49732</strain>
    </source>
</reference>
<dbReference type="PROSITE" id="PS51755">
    <property type="entry name" value="OMPR_PHOB"/>
    <property type="match status" value="1"/>
</dbReference>
<dbReference type="PANTHER" id="PTHR48111:SF22">
    <property type="entry name" value="REGULATOR OF RPOS"/>
    <property type="match status" value="1"/>
</dbReference>
<dbReference type="SMART" id="SM00862">
    <property type="entry name" value="Trans_reg_C"/>
    <property type="match status" value="1"/>
</dbReference>
<dbReference type="GO" id="GO:0000976">
    <property type="term" value="F:transcription cis-regulatory region binding"/>
    <property type="evidence" value="ECO:0007669"/>
    <property type="project" value="TreeGrafter"/>
</dbReference>
<evidence type="ECO:0000256" key="6">
    <source>
        <dbReference type="PROSITE-ProRule" id="PRU00169"/>
    </source>
</evidence>
<evidence type="ECO:0000256" key="4">
    <source>
        <dbReference type="ARBA" id="ARBA00023125"/>
    </source>
</evidence>
<dbReference type="SMART" id="SM00448">
    <property type="entry name" value="REC"/>
    <property type="match status" value="1"/>
</dbReference>
<dbReference type="CDD" id="cd00383">
    <property type="entry name" value="trans_reg_C"/>
    <property type="match status" value="1"/>
</dbReference>
<feature type="modified residue" description="4-aspartylphosphate" evidence="6">
    <location>
        <position position="52"/>
    </location>
</feature>
<dbReference type="Gene3D" id="1.10.10.10">
    <property type="entry name" value="Winged helix-like DNA-binding domain superfamily/Winged helix DNA-binding domain"/>
    <property type="match status" value="1"/>
</dbReference>
<keyword evidence="3" id="KW-0805">Transcription regulation</keyword>
<feature type="domain" description="Response regulatory" evidence="8">
    <location>
        <begin position="3"/>
        <end position="116"/>
    </location>
</feature>